<proteinExistence type="predicted"/>
<accession>A0A239JPP1</accession>
<evidence type="ECO:0000313" key="1">
    <source>
        <dbReference type="EMBL" id="SNT07729.1"/>
    </source>
</evidence>
<name>A0A239JPP1_9ACTN</name>
<organism evidence="1 2">
    <name type="scientific">Asanoa hainanensis</name>
    <dbReference type="NCBI Taxonomy" id="560556"/>
    <lineage>
        <taxon>Bacteria</taxon>
        <taxon>Bacillati</taxon>
        <taxon>Actinomycetota</taxon>
        <taxon>Actinomycetes</taxon>
        <taxon>Micromonosporales</taxon>
        <taxon>Micromonosporaceae</taxon>
        <taxon>Asanoa</taxon>
    </lineage>
</organism>
<protein>
    <submittedName>
        <fullName evidence="1">Uncharacterized protein</fullName>
    </submittedName>
</protein>
<evidence type="ECO:0000313" key="2">
    <source>
        <dbReference type="Proteomes" id="UP000198362"/>
    </source>
</evidence>
<sequence>MVRFEEMFDSWVKRDGPDTETQIKVIEWIGNRRADPFAGMLRDTNHPNLWFGRIPYTLDGEGTLVTVAYEILTRTRVVRCMLIGRVGLPI</sequence>
<reference evidence="1 2" key="1">
    <citation type="submission" date="2017-06" db="EMBL/GenBank/DDBJ databases">
        <authorList>
            <person name="Kim H.J."/>
            <person name="Triplett B.A."/>
        </authorList>
    </citation>
    <scope>NUCLEOTIDE SEQUENCE [LARGE SCALE GENOMIC DNA]</scope>
    <source>
        <strain evidence="1 2">CGMCC 4.5593</strain>
    </source>
</reference>
<dbReference type="Proteomes" id="UP000198362">
    <property type="component" value="Unassembled WGS sequence"/>
</dbReference>
<keyword evidence="2" id="KW-1185">Reference proteome</keyword>
<dbReference type="AlphaFoldDB" id="A0A239JPP1"/>
<dbReference type="EMBL" id="FZPH01000003">
    <property type="protein sequence ID" value="SNT07729.1"/>
    <property type="molecule type" value="Genomic_DNA"/>
</dbReference>
<gene>
    <name evidence="1" type="ORF">SAMN05421812_10360</name>
</gene>